<keyword evidence="17 22" id="KW-0472">Membrane</keyword>
<comment type="function">
    <text evidence="20">Catalyzes the hydroxylation of dopamine to noradrenaline (also known as norepinephrine), and is thus vital for regulation of these neurotransmitters.</text>
</comment>
<evidence type="ECO:0000313" key="24">
    <source>
        <dbReference type="Ensembl" id="ENSCSEP00000025511.1"/>
    </source>
</evidence>
<keyword evidence="14" id="KW-0560">Oxidoreductase</keyword>
<reference evidence="24" key="3">
    <citation type="submission" date="2025-09" db="UniProtKB">
        <authorList>
            <consortium name="Ensembl"/>
        </authorList>
    </citation>
    <scope>IDENTIFICATION</scope>
</reference>
<evidence type="ECO:0000256" key="17">
    <source>
        <dbReference type="ARBA" id="ARBA00023136"/>
    </source>
</evidence>
<dbReference type="GO" id="GO:0042584">
    <property type="term" value="C:chromaffin granule membrane"/>
    <property type="evidence" value="ECO:0007669"/>
    <property type="project" value="UniProtKB-SubCell"/>
</dbReference>
<feature type="transmembrane region" description="Helical" evidence="22">
    <location>
        <begin position="12"/>
        <end position="32"/>
    </location>
</feature>
<reference evidence="24" key="2">
    <citation type="submission" date="2025-08" db="UniProtKB">
        <authorList>
            <consortium name="Ensembl"/>
        </authorList>
    </citation>
    <scope>IDENTIFICATION</scope>
</reference>
<comment type="catalytic activity">
    <reaction evidence="21">
        <text>dopamine + 2 L-ascorbate + O2 = (R)-noradrenaline + 2 monodehydro-L-ascorbate radical + H2O</text>
        <dbReference type="Rhea" id="RHEA:19117"/>
        <dbReference type="ChEBI" id="CHEBI:15377"/>
        <dbReference type="ChEBI" id="CHEBI:15379"/>
        <dbReference type="ChEBI" id="CHEBI:38290"/>
        <dbReference type="ChEBI" id="CHEBI:59513"/>
        <dbReference type="ChEBI" id="CHEBI:59905"/>
        <dbReference type="ChEBI" id="CHEBI:72587"/>
        <dbReference type="EC" id="1.14.17.1"/>
    </reaction>
    <physiologicalReaction direction="left-to-right" evidence="21">
        <dbReference type="Rhea" id="RHEA:19118"/>
    </physiologicalReaction>
</comment>
<dbReference type="InParanoid" id="A0A3P8WJ24"/>
<protein>
    <recommendedName>
        <fullName evidence="8">Dopamine beta-hydroxylase</fullName>
        <ecNumber evidence="7">1.14.17.1</ecNumber>
    </recommendedName>
</protein>
<evidence type="ECO:0000256" key="3">
    <source>
        <dbReference type="ARBA" id="ARBA00004553"/>
    </source>
</evidence>
<dbReference type="GO" id="GO:0005507">
    <property type="term" value="F:copper ion binding"/>
    <property type="evidence" value="ECO:0007669"/>
    <property type="project" value="InterPro"/>
</dbReference>
<dbReference type="GeneTree" id="ENSGT00530000063085"/>
<evidence type="ECO:0000259" key="23">
    <source>
        <dbReference type="PROSITE" id="PS50836"/>
    </source>
</evidence>
<keyword evidence="11" id="KW-0479">Metal-binding</keyword>
<dbReference type="GO" id="GO:0006589">
    <property type="term" value="P:octopamine biosynthetic process"/>
    <property type="evidence" value="ECO:0007669"/>
    <property type="project" value="TreeGrafter"/>
</dbReference>
<comment type="pathway">
    <text evidence="4">Catecholamine biosynthesis; (R)-noradrenaline biosynthesis; (R)-noradrenaline from dopamine: step 1/1.</text>
</comment>
<evidence type="ECO:0000256" key="6">
    <source>
        <dbReference type="ARBA" id="ARBA00011406"/>
    </source>
</evidence>
<dbReference type="InterPro" id="IPR045266">
    <property type="entry name" value="DOH_DOMON"/>
</dbReference>
<comment type="subcellular location">
    <subcellularLocation>
        <location evidence="3">Cytoplasmic vesicle</location>
        <location evidence="3">Secretory vesicle</location>
        <location evidence="3">Chromaffin granule lumen</location>
    </subcellularLocation>
    <subcellularLocation>
        <location evidence="2">Cytoplasmic vesicle</location>
        <location evidence="2">Secretory vesicle</location>
        <location evidence="2">Chromaffin granule membrane</location>
        <topology evidence="2">Single-pass type II membrane protein</topology>
    </subcellularLocation>
</comment>
<dbReference type="InterPro" id="IPR014784">
    <property type="entry name" value="Cu2_ascorb_mOase-like_C"/>
</dbReference>
<keyword evidence="15" id="KW-0186">Copper</keyword>
<dbReference type="Gene3D" id="2.60.120.230">
    <property type="match status" value="2"/>
</dbReference>
<dbReference type="Ensembl" id="ENSCSET00000025848.1">
    <property type="protein sequence ID" value="ENSCSEP00000025511.1"/>
    <property type="gene ID" value="ENSCSEG00000016280.1"/>
</dbReference>
<evidence type="ECO:0000256" key="14">
    <source>
        <dbReference type="ARBA" id="ARBA00023002"/>
    </source>
</evidence>
<dbReference type="InterPro" id="IPR000945">
    <property type="entry name" value="DBH-like"/>
</dbReference>
<proteinExistence type="inferred from homology"/>
<dbReference type="EC" id="1.14.17.1" evidence="7"/>
<dbReference type="FunFam" id="2.60.120.310:FF:000003">
    <property type="entry name" value="Dopamine beta-hydroxylase"/>
    <property type="match status" value="1"/>
</dbReference>
<dbReference type="PANTHER" id="PTHR10157:SF29">
    <property type="entry name" value="DOPAMINE BETA-HYDROXYLASE"/>
    <property type="match status" value="1"/>
</dbReference>
<evidence type="ECO:0000256" key="5">
    <source>
        <dbReference type="ARBA" id="ARBA00010676"/>
    </source>
</evidence>
<evidence type="ECO:0000256" key="8">
    <source>
        <dbReference type="ARBA" id="ARBA00020179"/>
    </source>
</evidence>
<evidence type="ECO:0000256" key="13">
    <source>
        <dbReference type="ARBA" id="ARBA00022989"/>
    </source>
</evidence>
<dbReference type="PANTHER" id="PTHR10157">
    <property type="entry name" value="DOPAMINE BETA HYDROXYLASE RELATED"/>
    <property type="match status" value="1"/>
</dbReference>
<evidence type="ECO:0000256" key="9">
    <source>
        <dbReference type="ARBA" id="ARBA00022584"/>
    </source>
</evidence>
<feature type="domain" description="DOMON" evidence="23">
    <location>
        <begin position="56"/>
        <end position="173"/>
    </location>
</feature>
<dbReference type="GO" id="GO:0005615">
    <property type="term" value="C:extracellular space"/>
    <property type="evidence" value="ECO:0007669"/>
    <property type="project" value="TreeGrafter"/>
</dbReference>
<keyword evidence="10 22" id="KW-0812">Transmembrane</keyword>
<evidence type="ECO:0000256" key="4">
    <source>
        <dbReference type="ARBA" id="ARBA00005223"/>
    </source>
</evidence>
<dbReference type="GO" id="GO:0042420">
    <property type="term" value="P:dopamine catabolic process"/>
    <property type="evidence" value="ECO:0007669"/>
    <property type="project" value="TreeGrafter"/>
</dbReference>
<dbReference type="GO" id="GO:0042421">
    <property type="term" value="P:norepinephrine biosynthetic process"/>
    <property type="evidence" value="ECO:0007669"/>
    <property type="project" value="TreeGrafter"/>
</dbReference>
<dbReference type="PRINTS" id="PR00767">
    <property type="entry name" value="DBMONOXGNASE"/>
</dbReference>
<keyword evidence="18" id="KW-1015">Disulfide bond</keyword>
<dbReference type="InterPro" id="IPR036939">
    <property type="entry name" value="Cu2_ascorb_mOase_N_sf"/>
</dbReference>
<evidence type="ECO:0000256" key="1">
    <source>
        <dbReference type="ARBA" id="ARBA00001973"/>
    </source>
</evidence>
<keyword evidence="12" id="KW-0847">Vitamin C</keyword>
<dbReference type="STRING" id="244447.ENSCSEP00000025511"/>
<dbReference type="InterPro" id="IPR028460">
    <property type="entry name" value="Tbh/DBH"/>
</dbReference>
<evidence type="ECO:0000256" key="19">
    <source>
        <dbReference type="ARBA" id="ARBA00023180"/>
    </source>
</evidence>
<dbReference type="Proteomes" id="UP000265120">
    <property type="component" value="Chromosome 14"/>
</dbReference>
<dbReference type="AlphaFoldDB" id="A0A3P8WJ24"/>
<dbReference type="InterPro" id="IPR024548">
    <property type="entry name" value="Cu2_monoox_C"/>
</dbReference>
<dbReference type="CDD" id="cd09631">
    <property type="entry name" value="DOMON_DOH"/>
    <property type="match status" value="1"/>
</dbReference>
<evidence type="ECO:0000256" key="16">
    <source>
        <dbReference type="ARBA" id="ARBA00023033"/>
    </source>
</evidence>
<evidence type="ECO:0000256" key="18">
    <source>
        <dbReference type="ARBA" id="ARBA00023157"/>
    </source>
</evidence>
<dbReference type="GO" id="GO:0031418">
    <property type="term" value="F:L-ascorbic acid binding"/>
    <property type="evidence" value="ECO:0007669"/>
    <property type="project" value="UniProtKB-KW"/>
</dbReference>
<dbReference type="GO" id="GO:0004500">
    <property type="term" value="F:dopamine beta-monooxygenase activity"/>
    <property type="evidence" value="ECO:0007669"/>
    <property type="project" value="UniProtKB-EC"/>
</dbReference>
<dbReference type="OMA" id="FPHFSGP"/>
<name>A0A3P8WJ24_CYNSE</name>
<dbReference type="InterPro" id="IPR005018">
    <property type="entry name" value="DOMON_domain"/>
</dbReference>
<keyword evidence="25" id="KW-1185">Reference proteome</keyword>
<evidence type="ECO:0000256" key="2">
    <source>
        <dbReference type="ARBA" id="ARBA00004351"/>
    </source>
</evidence>
<dbReference type="InterPro" id="IPR008977">
    <property type="entry name" value="PHM/PNGase_F_dom_sf"/>
</dbReference>
<evidence type="ECO:0000256" key="22">
    <source>
        <dbReference type="SAM" id="Phobius"/>
    </source>
</evidence>
<dbReference type="Pfam" id="PF01082">
    <property type="entry name" value="Cu2_monooxygen"/>
    <property type="match status" value="1"/>
</dbReference>
<dbReference type="Pfam" id="PF03712">
    <property type="entry name" value="Cu2_monoox_C"/>
    <property type="match status" value="2"/>
</dbReference>
<keyword evidence="9" id="KW-0127">Catecholamine biosynthesis</keyword>
<keyword evidence="16" id="KW-0503">Monooxygenase</keyword>
<evidence type="ECO:0000256" key="21">
    <source>
        <dbReference type="ARBA" id="ARBA00047952"/>
    </source>
</evidence>
<comment type="subunit">
    <text evidence="6">Homotetramer; composed of two disulfide-linked dimers.</text>
</comment>
<keyword evidence="13 22" id="KW-1133">Transmembrane helix</keyword>
<dbReference type="PROSITE" id="PS50836">
    <property type="entry name" value="DOMON"/>
    <property type="match status" value="1"/>
</dbReference>
<dbReference type="SUPFAM" id="SSF49742">
    <property type="entry name" value="PHM/PNGase F"/>
    <property type="match status" value="2"/>
</dbReference>
<comment type="similarity">
    <text evidence="5">Belongs to the copper type II ascorbate-dependent monooxygenase family.</text>
</comment>
<dbReference type="GO" id="GO:0030431">
    <property type="term" value="P:sleep"/>
    <property type="evidence" value="ECO:0007669"/>
    <property type="project" value="Ensembl"/>
</dbReference>
<comment type="cofactor">
    <cofactor evidence="1">
        <name>Cu(2+)</name>
        <dbReference type="ChEBI" id="CHEBI:29036"/>
    </cofactor>
</comment>
<evidence type="ECO:0000256" key="11">
    <source>
        <dbReference type="ARBA" id="ARBA00022723"/>
    </source>
</evidence>
<evidence type="ECO:0000256" key="15">
    <source>
        <dbReference type="ARBA" id="ARBA00023008"/>
    </source>
</evidence>
<evidence type="ECO:0000313" key="25">
    <source>
        <dbReference type="Proteomes" id="UP000265120"/>
    </source>
</evidence>
<evidence type="ECO:0000256" key="12">
    <source>
        <dbReference type="ARBA" id="ARBA00022896"/>
    </source>
</evidence>
<keyword evidence="19" id="KW-0325">Glycoprotein</keyword>
<reference evidence="24 25" key="1">
    <citation type="journal article" date="2014" name="Nat. Genet.">
        <title>Whole-genome sequence of a flatfish provides insights into ZW sex chromosome evolution and adaptation to a benthic lifestyle.</title>
        <authorList>
            <person name="Chen S."/>
            <person name="Zhang G."/>
            <person name="Shao C."/>
            <person name="Huang Q."/>
            <person name="Liu G."/>
            <person name="Zhang P."/>
            <person name="Song W."/>
            <person name="An N."/>
            <person name="Chalopin D."/>
            <person name="Volff J.N."/>
            <person name="Hong Y."/>
            <person name="Li Q."/>
            <person name="Sha Z."/>
            <person name="Zhou H."/>
            <person name="Xie M."/>
            <person name="Yu Q."/>
            <person name="Liu Y."/>
            <person name="Xiang H."/>
            <person name="Wang N."/>
            <person name="Wu K."/>
            <person name="Yang C."/>
            <person name="Zhou Q."/>
            <person name="Liao X."/>
            <person name="Yang L."/>
            <person name="Hu Q."/>
            <person name="Zhang J."/>
            <person name="Meng L."/>
            <person name="Jin L."/>
            <person name="Tian Y."/>
            <person name="Lian J."/>
            <person name="Yang J."/>
            <person name="Miao G."/>
            <person name="Liu S."/>
            <person name="Liang Z."/>
            <person name="Yan F."/>
            <person name="Li Y."/>
            <person name="Sun B."/>
            <person name="Zhang H."/>
            <person name="Zhang J."/>
            <person name="Zhu Y."/>
            <person name="Du M."/>
            <person name="Zhao Y."/>
            <person name="Schartl M."/>
            <person name="Tang Q."/>
            <person name="Wang J."/>
        </authorList>
    </citation>
    <scope>NUCLEOTIDE SEQUENCE</scope>
</reference>
<evidence type="ECO:0000256" key="7">
    <source>
        <dbReference type="ARBA" id="ARBA00012686"/>
    </source>
</evidence>
<organism evidence="24 25">
    <name type="scientific">Cynoglossus semilaevis</name>
    <name type="common">Tongue sole</name>
    <dbReference type="NCBI Taxonomy" id="244447"/>
    <lineage>
        <taxon>Eukaryota</taxon>
        <taxon>Metazoa</taxon>
        <taxon>Chordata</taxon>
        <taxon>Craniata</taxon>
        <taxon>Vertebrata</taxon>
        <taxon>Euteleostomi</taxon>
        <taxon>Actinopterygii</taxon>
        <taxon>Neopterygii</taxon>
        <taxon>Teleostei</taxon>
        <taxon>Neoteleostei</taxon>
        <taxon>Acanthomorphata</taxon>
        <taxon>Carangaria</taxon>
        <taxon>Pleuronectiformes</taxon>
        <taxon>Pleuronectoidei</taxon>
        <taxon>Cynoglossidae</taxon>
        <taxon>Cynoglossinae</taxon>
        <taxon>Cynoglossus</taxon>
    </lineage>
</organism>
<dbReference type="InterPro" id="IPR000323">
    <property type="entry name" value="Cu2_ascorb_mOase_N"/>
</dbReference>
<dbReference type="GO" id="GO:0034466">
    <property type="term" value="C:chromaffin granule lumen"/>
    <property type="evidence" value="ECO:0007669"/>
    <property type="project" value="UniProtKB-SubCell"/>
</dbReference>
<dbReference type="Pfam" id="PF03351">
    <property type="entry name" value="DOMON"/>
    <property type="match status" value="1"/>
</dbReference>
<evidence type="ECO:0000256" key="10">
    <source>
        <dbReference type="ARBA" id="ARBA00022692"/>
    </source>
</evidence>
<accession>A0A3P8WJ24</accession>
<dbReference type="SMART" id="SM00664">
    <property type="entry name" value="DoH"/>
    <property type="match status" value="1"/>
</dbReference>
<dbReference type="Gene3D" id="2.60.120.310">
    <property type="entry name" value="Copper type II, ascorbate-dependent monooxygenase, N-terminal domain"/>
    <property type="match status" value="1"/>
</dbReference>
<evidence type="ECO:0000256" key="20">
    <source>
        <dbReference type="ARBA" id="ARBA00037327"/>
    </source>
</evidence>
<sequence>MRIFNQNLRLQDIVVMYFTGLALLMVIMVASYPAPKASIPLPPLPMPYQVSLDPRGELQLAWNISDANQEVYIRLTATAKLKYGVVLGMSDRGELTNADLVVLWDSGAKTYFGDAWSDANGQVSLDRQQDYELLEAKQNPDGIQLLFKRPFSTCDPRDYLIEEGTVDIIYGVLDQPLASLEQLNLFSIHTGMLSITMLQYGIPPTQMPPDTKFLDVAAPNVTIPSQETTYWCFNQQLPADMPKNHILMFESAITPGNEDIVHHIEVFECLPGIADVPQNSGACDDIMAAPKLNFCSPVLATWAKGAEPFYFPPDVGMPIGGPGSSKILRMEIHYHNPLLMSGRRDSSGIRLYYTPSLRRYDAGVMELGLVYTPLMAIPPKQHNFYLRGYCTPKCTEAALPKEGILIFASQLHAHLAGRALRTVLVRGGKEVEVVKEDKHFSTYYHLNNLSLFLPIALCPVGGNGFMDEMCVNFIYYYPRIELEVCKSNVDPESLQKYFSSMNRFQGNDQCACSNVSVKEQYSQVHWDKFSVEELNYLYKTAPIYEQCTKSNGELLPGDWEKQPIPKVTTVLPQPHYPCEGRAASNCPPTV</sequence>